<evidence type="ECO:0000313" key="2">
    <source>
        <dbReference type="EMBL" id="APW44179.1"/>
    </source>
</evidence>
<evidence type="ECO:0000259" key="1">
    <source>
        <dbReference type="PROSITE" id="PS50844"/>
    </source>
</evidence>
<dbReference type="RefSeq" id="WP_051391621.1">
    <property type="nucleotide sequence ID" value="NZ_CP019239.1"/>
</dbReference>
<dbReference type="InterPro" id="IPR013974">
    <property type="entry name" value="SAF"/>
</dbReference>
<dbReference type="eggNOG" id="COG2089">
    <property type="taxonomic scope" value="Bacteria"/>
</dbReference>
<dbReference type="PANTHER" id="PTHR42966:SF1">
    <property type="entry name" value="SIALIC ACID SYNTHASE"/>
    <property type="match status" value="1"/>
</dbReference>
<protein>
    <recommendedName>
        <fullName evidence="1">AFP-like domain-containing protein</fullName>
    </recommendedName>
</protein>
<dbReference type="InterPro" id="IPR057736">
    <property type="entry name" value="SAF_PseI/NeuA/NeuB"/>
</dbReference>
<dbReference type="Proteomes" id="UP000186110">
    <property type="component" value="Chromosome"/>
</dbReference>
<evidence type="ECO:0000313" key="3">
    <source>
        <dbReference type="Proteomes" id="UP000186110"/>
    </source>
</evidence>
<sequence length="354" mass="36806">MKSTSTRGQTAGAATSFAIGNRLIGPGQPVFVIAEVGVNHHGDVALCARMIEAAAASGADAVKLQTVDAEESYVAGTVSHAEFRDKSLDDAAMQQMMALADRLGIILFSTPGDFASLDRMCRLGMPAVKVSSGLMTNQPLIAEAARRGLPMIISTGLAYEEEIALAITTAQQHGSPGVAVLKCTALYPAPDETINLNGMQAMAQRFGIPVGYSDHTLDDLACLSAVALGATVIEKHFTLDKHLAGADHFISMEPGGFSQMVAGIRRLSVMLGDGRIVPAPAEEAVRAQRHRCLIAREPIAAGDVFSAANVGLKRPLPGAAGLPPSSYESVLGKTARVAIALDQPISAGDVVNLA</sequence>
<accession>A0A1P8KDV5</accession>
<dbReference type="InterPro" id="IPR036732">
    <property type="entry name" value="AFP_Neu5c_C_sf"/>
</dbReference>
<dbReference type="CDD" id="cd11615">
    <property type="entry name" value="SAF_NeuB_like"/>
    <property type="match status" value="1"/>
</dbReference>
<dbReference type="GO" id="GO:0047444">
    <property type="term" value="F:N-acylneuraminate-9-phosphate synthase activity"/>
    <property type="evidence" value="ECO:0007669"/>
    <property type="project" value="TreeGrafter"/>
</dbReference>
<feature type="domain" description="AFP-like" evidence="1">
    <location>
        <begin position="292"/>
        <end position="353"/>
    </location>
</feature>
<name>A0A1P8KDV5_9BURK</name>
<dbReference type="InterPro" id="IPR051690">
    <property type="entry name" value="PseI-like"/>
</dbReference>
<dbReference type="InterPro" id="IPR013785">
    <property type="entry name" value="Aldolase_TIM"/>
</dbReference>
<dbReference type="InterPro" id="IPR006190">
    <property type="entry name" value="SAF_AFP_Neu5Ac"/>
</dbReference>
<gene>
    <name evidence="2" type="ORF">RS694_17695</name>
</gene>
<dbReference type="SUPFAM" id="SSF51269">
    <property type="entry name" value="AFP III-like domain"/>
    <property type="match status" value="1"/>
</dbReference>
<dbReference type="KEGG" id="rsb:RS694_17695"/>
<dbReference type="InterPro" id="IPR013132">
    <property type="entry name" value="PseI/NeuA/B-like_N"/>
</dbReference>
<dbReference type="SUPFAM" id="SSF51569">
    <property type="entry name" value="Aldolase"/>
    <property type="match status" value="1"/>
</dbReference>
<dbReference type="Pfam" id="PF08666">
    <property type="entry name" value="SAF"/>
    <property type="match status" value="1"/>
</dbReference>
<dbReference type="Pfam" id="PF03102">
    <property type="entry name" value="NeuB"/>
    <property type="match status" value="1"/>
</dbReference>
<reference evidence="2 3" key="1">
    <citation type="submission" date="2017-01" db="EMBL/GenBank/DDBJ databases">
        <authorList>
            <person name="Mah S.A."/>
            <person name="Swanson W.J."/>
            <person name="Moy G.W."/>
            <person name="Vacquier V.D."/>
        </authorList>
    </citation>
    <scope>NUCLEOTIDE SEQUENCE [LARGE SCALE GENOMIC DNA]</scope>
    <source>
        <strain evidence="2 3">DSM 22694</strain>
    </source>
</reference>
<dbReference type="GO" id="GO:0016051">
    <property type="term" value="P:carbohydrate biosynthetic process"/>
    <property type="evidence" value="ECO:0007669"/>
    <property type="project" value="InterPro"/>
</dbReference>
<proteinExistence type="predicted"/>
<dbReference type="SMART" id="SM00858">
    <property type="entry name" value="SAF"/>
    <property type="match status" value="1"/>
</dbReference>
<dbReference type="AlphaFoldDB" id="A0A1P8KDV5"/>
<dbReference type="PROSITE" id="PS50844">
    <property type="entry name" value="AFP_LIKE"/>
    <property type="match status" value="1"/>
</dbReference>
<keyword evidence="3" id="KW-1185">Reference proteome</keyword>
<dbReference type="PANTHER" id="PTHR42966">
    <property type="entry name" value="N-ACETYLNEURAMINATE SYNTHASE"/>
    <property type="match status" value="1"/>
</dbReference>
<dbReference type="EMBL" id="CP019239">
    <property type="protein sequence ID" value="APW44179.1"/>
    <property type="molecule type" value="Genomic_DNA"/>
</dbReference>
<dbReference type="Gene3D" id="3.20.20.70">
    <property type="entry name" value="Aldolase class I"/>
    <property type="match status" value="1"/>
</dbReference>
<organism evidence="2 3">
    <name type="scientific">Rhodoferax saidenbachensis</name>
    <dbReference type="NCBI Taxonomy" id="1484693"/>
    <lineage>
        <taxon>Bacteria</taxon>
        <taxon>Pseudomonadati</taxon>
        <taxon>Pseudomonadota</taxon>
        <taxon>Betaproteobacteria</taxon>
        <taxon>Burkholderiales</taxon>
        <taxon>Comamonadaceae</taxon>
        <taxon>Rhodoferax</taxon>
    </lineage>
</organism>
<dbReference type="STRING" id="1484693.RS694_17695"/>
<dbReference type="Gene3D" id="3.90.1210.10">
    <property type="entry name" value="Antifreeze-like/N-acetylneuraminic acid synthase C-terminal domain"/>
    <property type="match status" value="1"/>
</dbReference>